<comment type="caution">
    <text evidence="7">The sequence shown here is derived from an EMBL/GenBank/DDBJ whole genome shotgun (WGS) entry which is preliminary data.</text>
</comment>
<evidence type="ECO:0000256" key="2">
    <source>
        <dbReference type="ARBA" id="ARBA00006962"/>
    </source>
</evidence>
<feature type="domain" description="Glycosyl transferase family 28 C-terminal" evidence="5">
    <location>
        <begin position="297"/>
        <end position="389"/>
    </location>
</feature>
<dbReference type="Proteomes" id="UP000445000">
    <property type="component" value="Unassembled WGS sequence"/>
</dbReference>
<evidence type="ECO:0000259" key="6">
    <source>
        <dbReference type="Pfam" id="PF06925"/>
    </source>
</evidence>
<dbReference type="GO" id="GO:0016020">
    <property type="term" value="C:membrane"/>
    <property type="evidence" value="ECO:0007669"/>
    <property type="project" value="UniProtKB-SubCell"/>
</dbReference>
<organism evidence="7 8">
    <name type="scientific">Steroidobacter agaridevorans</name>
    <dbReference type="NCBI Taxonomy" id="2695856"/>
    <lineage>
        <taxon>Bacteria</taxon>
        <taxon>Pseudomonadati</taxon>
        <taxon>Pseudomonadota</taxon>
        <taxon>Gammaproteobacteria</taxon>
        <taxon>Steroidobacterales</taxon>
        <taxon>Steroidobacteraceae</taxon>
        <taxon>Steroidobacter</taxon>
    </lineage>
</organism>
<dbReference type="SUPFAM" id="SSF53756">
    <property type="entry name" value="UDP-Glycosyltransferase/glycogen phosphorylase"/>
    <property type="match status" value="1"/>
</dbReference>
<proteinExistence type="inferred from homology"/>
<dbReference type="InterPro" id="IPR050519">
    <property type="entry name" value="Glycosyltransf_28_UgtP"/>
</dbReference>
<accession>A0A829YE97</accession>
<keyword evidence="4" id="KW-0808">Transferase</keyword>
<evidence type="ECO:0000259" key="5">
    <source>
        <dbReference type="Pfam" id="PF04101"/>
    </source>
</evidence>
<dbReference type="InterPro" id="IPR009695">
    <property type="entry name" value="Diacylglyc_glucosyltr_N"/>
</dbReference>
<feature type="domain" description="Diacylglycerol glucosyltransferase N-terminal" evidence="6">
    <location>
        <begin position="184"/>
        <end position="270"/>
    </location>
</feature>
<evidence type="ECO:0000256" key="1">
    <source>
        <dbReference type="ARBA" id="ARBA00004370"/>
    </source>
</evidence>
<dbReference type="PANTHER" id="PTHR43025:SF3">
    <property type="entry name" value="MONOGALACTOSYLDIACYLGLYCEROL SYNTHASE 1, CHLOROPLASTIC"/>
    <property type="match status" value="1"/>
</dbReference>
<dbReference type="PANTHER" id="PTHR43025">
    <property type="entry name" value="MONOGALACTOSYLDIACYLGLYCEROL SYNTHASE"/>
    <property type="match status" value="1"/>
</dbReference>
<keyword evidence="8" id="KW-1185">Reference proteome</keyword>
<dbReference type="GO" id="GO:0009247">
    <property type="term" value="P:glycolipid biosynthetic process"/>
    <property type="evidence" value="ECO:0007669"/>
    <property type="project" value="InterPro"/>
</dbReference>
<dbReference type="Pfam" id="PF06925">
    <property type="entry name" value="MGDG_synth"/>
    <property type="match status" value="1"/>
</dbReference>
<evidence type="ECO:0000313" key="7">
    <source>
        <dbReference type="EMBL" id="GFE81198.1"/>
    </source>
</evidence>
<comment type="subcellular location">
    <subcellularLocation>
        <location evidence="1">Membrane</location>
    </subcellularLocation>
</comment>
<dbReference type="EMBL" id="BLJN01000003">
    <property type="protein sequence ID" value="GFE81198.1"/>
    <property type="molecule type" value="Genomic_DNA"/>
</dbReference>
<dbReference type="GO" id="GO:0016758">
    <property type="term" value="F:hexosyltransferase activity"/>
    <property type="evidence" value="ECO:0007669"/>
    <property type="project" value="InterPro"/>
</dbReference>
<reference evidence="8" key="1">
    <citation type="submission" date="2020-01" db="EMBL/GenBank/DDBJ databases">
        <title>'Steroidobacter agaridevorans' sp. nov., agar-degrading bacteria isolated from rhizosphere soils.</title>
        <authorList>
            <person name="Ikenaga M."/>
            <person name="Kataoka M."/>
            <person name="Murouchi A."/>
            <person name="Katsuragi S."/>
            <person name="Sakai M."/>
        </authorList>
    </citation>
    <scope>NUCLEOTIDE SEQUENCE [LARGE SCALE GENOMIC DNA]</scope>
    <source>
        <strain evidence="8">YU21-B</strain>
    </source>
</reference>
<dbReference type="AlphaFoldDB" id="A0A829YE97"/>
<evidence type="ECO:0000256" key="3">
    <source>
        <dbReference type="ARBA" id="ARBA00022676"/>
    </source>
</evidence>
<dbReference type="RefSeq" id="WP_161812879.1">
    <property type="nucleotide sequence ID" value="NZ_BLJN01000003.1"/>
</dbReference>
<keyword evidence="3" id="KW-0328">Glycosyltransferase</keyword>
<dbReference type="Pfam" id="PF04101">
    <property type="entry name" value="Glyco_tran_28_C"/>
    <property type="match status" value="1"/>
</dbReference>
<dbReference type="InterPro" id="IPR007235">
    <property type="entry name" value="Glyco_trans_28_C"/>
</dbReference>
<dbReference type="Gene3D" id="3.40.50.2000">
    <property type="entry name" value="Glycogen Phosphorylase B"/>
    <property type="match status" value="1"/>
</dbReference>
<evidence type="ECO:0000256" key="4">
    <source>
        <dbReference type="ARBA" id="ARBA00022679"/>
    </source>
</evidence>
<evidence type="ECO:0000313" key="8">
    <source>
        <dbReference type="Proteomes" id="UP000445000"/>
    </source>
</evidence>
<gene>
    <name evidence="7" type="ORF">GCM10011487_31980</name>
</gene>
<protein>
    <submittedName>
        <fullName evidence="7">Uncharacterized protein</fullName>
    </submittedName>
</protein>
<comment type="similarity">
    <text evidence="2">Belongs to the glycosyltransferase 28 family.</text>
</comment>
<name>A0A829YE97_9GAMM</name>
<sequence>MRLDLPSSGSLPAREAFVFSDNDQPISHDGPPLRVLLLTSGLGLGHVRAAQAVAAALQDQAEVATVDFWSLMNAGAARAIHATYLDLVQNHSDLYERLYHLEAGTWRQVLESRSGPPRAVLEVLELIASVASKEGQSIPRGGRYASDKLLYSLLCASMPYDGDSLAGNGVRARLALWKFTYLRLIRRLEPAIRKFAPDVIISTQMIPAAMTSYLKQRGKVQTSMIGVLTDFGVHDFWKQRGVDRYCVAHPSILEGDGSSTTSRAVVTGVPLMPDFAFPLSQVEARRAVGLPEDSQVVLVLGGGLGLSVDTAAMSLLQRPASTHVIVMPGTNNKARSALDRLAARHPQRLKVCDWTDRMDIYLRASDVVVGKPGGITVAEALACGRPLLATRSLGGQEGFNVDFLTRHEVGGLVADGELLERVDALLRDRDVLQNMQRRAWLLGQRDGAAKVAQLALDLASVNRAVAQQTP</sequence>